<dbReference type="RefSeq" id="WP_187456584.1">
    <property type="nucleotide sequence ID" value="NZ_JACYFJ010000001.1"/>
</dbReference>
<dbReference type="EMBL" id="JBHSAW010000004">
    <property type="protein sequence ID" value="MFC4095471.1"/>
    <property type="molecule type" value="Genomic_DNA"/>
</dbReference>
<comment type="caution">
    <text evidence="2">The sequence shown here is derived from an EMBL/GenBank/DDBJ whole genome shotgun (WGS) entry which is preliminary data.</text>
</comment>
<evidence type="ECO:0000313" key="3">
    <source>
        <dbReference type="Proteomes" id="UP001595814"/>
    </source>
</evidence>
<reference evidence="3" key="1">
    <citation type="journal article" date="2019" name="Int. J. Syst. Evol. Microbiol.">
        <title>The Global Catalogue of Microorganisms (GCM) 10K type strain sequencing project: providing services to taxonomists for standard genome sequencing and annotation.</title>
        <authorList>
            <consortium name="The Broad Institute Genomics Platform"/>
            <consortium name="The Broad Institute Genome Sequencing Center for Infectious Disease"/>
            <person name="Wu L."/>
            <person name="Ma J."/>
        </authorList>
    </citation>
    <scope>NUCLEOTIDE SEQUENCE [LARGE SCALE GENOMIC DNA]</scope>
    <source>
        <strain evidence="3">CECT 7477</strain>
    </source>
</reference>
<dbReference type="Proteomes" id="UP001595814">
    <property type="component" value="Unassembled WGS sequence"/>
</dbReference>
<proteinExistence type="predicted"/>
<keyword evidence="3" id="KW-1185">Reference proteome</keyword>
<accession>A0ABV8JMU4</accession>
<name>A0ABV8JMU4_9FLAO</name>
<feature type="transmembrane region" description="Helical" evidence="1">
    <location>
        <begin position="92"/>
        <end position="112"/>
    </location>
</feature>
<keyword evidence="1" id="KW-1133">Transmembrane helix</keyword>
<protein>
    <submittedName>
        <fullName evidence="2">Uncharacterized protein</fullName>
    </submittedName>
</protein>
<evidence type="ECO:0000256" key="1">
    <source>
        <dbReference type="SAM" id="Phobius"/>
    </source>
</evidence>
<sequence length="117" mass="13656">MSKEKLMVIKEADLTNNCPECFNQDLKLSFYQKHYASKFAYRVSDEISHQLICNKCNSTIYPVSWTEDIERTFDYYQKMAQPQPASRSFTSLFWILLFGGIAIVAAGIYFLFQQNLI</sequence>
<gene>
    <name evidence="2" type="ORF">ACFOUT_06275</name>
</gene>
<keyword evidence="1" id="KW-0812">Transmembrane</keyword>
<keyword evidence="1" id="KW-0472">Membrane</keyword>
<evidence type="ECO:0000313" key="2">
    <source>
        <dbReference type="EMBL" id="MFC4095471.1"/>
    </source>
</evidence>
<organism evidence="2 3">
    <name type="scientific">Euzebyella saccharophila</name>
    <dbReference type="NCBI Taxonomy" id="679664"/>
    <lineage>
        <taxon>Bacteria</taxon>
        <taxon>Pseudomonadati</taxon>
        <taxon>Bacteroidota</taxon>
        <taxon>Flavobacteriia</taxon>
        <taxon>Flavobacteriales</taxon>
        <taxon>Flavobacteriaceae</taxon>
        <taxon>Euzebyella</taxon>
    </lineage>
</organism>